<dbReference type="GO" id="GO:0046872">
    <property type="term" value="F:metal ion binding"/>
    <property type="evidence" value="ECO:0007669"/>
    <property type="project" value="UniProtKB-KW"/>
</dbReference>
<dbReference type="AlphaFoldDB" id="A0A227KIG2"/>
<dbReference type="Pfam" id="PF13247">
    <property type="entry name" value="Fer4_11"/>
    <property type="match status" value="1"/>
</dbReference>
<organism evidence="9 10">
    <name type="scientific">Turicimonas muris</name>
    <dbReference type="NCBI Taxonomy" id="1796652"/>
    <lineage>
        <taxon>Bacteria</taxon>
        <taxon>Pseudomonadati</taxon>
        <taxon>Pseudomonadota</taxon>
        <taxon>Betaproteobacteria</taxon>
        <taxon>Burkholderiales</taxon>
        <taxon>Sutterellaceae</taxon>
        <taxon>Turicimonas</taxon>
    </lineage>
</organism>
<keyword evidence="2 7" id="KW-0004">4Fe-4S</keyword>
<feature type="binding site" evidence="7">
    <location>
        <position position="76"/>
    </location>
    <ligand>
        <name>[4Fe-4S] cluster</name>
        <dbReference type="ChEBI" id="CHEBI:49883"/>
        <label>2</label>
    </ligand>
</feature>
<keyword evidence="4" id="KW-0677">Repeat</keyword>
<evidence type="ECO:0000256" key="6">
    <source>
        <dbReference type="ARBA" id="ARBA00023014"/>
    </source>
</evidence>
<sequence length="320" mass="36007">MGLSARREELIMKLKESNIFNLISKAFPAGSPKKEGRFAPIYGLFERHEPKPRQTEMAFFTDTSICTGCKSCEVACKQWNQIKAPTPKWSGNSYDNTQDLSYLNWRHVKFIERFPEKNEVNHPAPKNIDNLLAEKKIGEWLFMSDQCKHCRQSPCHQACPTGAIMRNEFGGVYYQTDICMGCGMCIAACPFGVPEINPDTGHSVKCAQCYDRLRDGLRPACVTACTTGAIDFGPREVMVEKARARVKFLHEHGHPEANLYGCDDFEHYSSLNSFYLLMDKPSVYGLPENPITPTEHMPMDYLRAAATLILCSAVVVGTLM</sequence>
<proteinExistence type="predicted"/>
<evidence type="ECO:0000256" key="4">
    <source>
        <dbReference type="ARBA" id="ARBA00022737"/>
    </source>
</evidence>
<dbReference type="Proteomes" id="UP000214610">
    <property type="component" value="Unassembled WGS sequence"/>
</dbReference>
<accession>A0A227KIG2</accession>
<comment type="subcellular location">
    <subcellularLocation>
        <location evidence="1">Cell envelope</location>
    </subcellularLocation>
</comment>
<evidence type="ECO:0000256" key="7">
    <source>
        <dbReference type="PIRSR" id="PIRSR036298-50"/>
    </source>
</evidence>
<dbReference type="GO" id="GO:0030313">
    <property type="term" value="C:cell envelope"/>
    <property type="evidence" value="ECO:0007669"/>
    <property type="project" value="UniProtKB-SubCell"/>
</dbReference>
<feature type="domain" description="4Fe-4S ferredoxin-type" evidence="8">
    <location>
        <begin position="138"/>
        <end position="169"/>
    </location>
</feature>
<keyword evidence="6 7" id="KW-0411">Iron-sulfur</keyword>
<dbReference type="Gene3D" id="3.30.70.20">
    <property type="match status" value="2"/>
</dbReference>
<feature type="binding site" evidence="7">
    <location>
        <position position="66"/>
    </location>
    <ligand>
        <name>[4Fe-4S] cluster</name>
        <dbReference type="ChEBI" id="CHEBI:49883"/>
        <label>1</label>
    </ligand>
</feature>
<evidence type="ECO:0000256" key="5">
    <source>
        <dbReference type="ARBA" id="ARBA00023004"/>
    </source>
</evidence>
<feature type="binding site" evidence="7">
    <location>
        <position position="209"/>
    </location>
    <ligand>
        <name>[4Fe-4S] cluster</name>
        <dbReference type="ChEBI" id="CHEBI:49883"/>
        <label>2</label>
    </ligand>
</feature>
<name>A0A227KIG2_9BURK</name>
<dbReference type="PANTHER" id="PTHR43545:SF6">
    <property type="entry name" value="FORMATE DEHYDROGENASE, NITRATE-INDUCIBLE, IRON-SULFUR SUBUNIT"/>
    <property type="match status" value="1"/>
</dbReference>
<feature type="binding site" evidence="7">
    <location>
        <position position="221"/>
    </location>
    <ligand>
        <name>[4Fe-4S] cluster</name>
        <dbReference type="ChEBI" id="CHEBI:49883"/>
        <label>2</label>
    </ligand>
</feature>
<evidence type="ECO:0000256" key="1">
    <source>
        <dbReference type="ARBA" id="ARBA00004196"/>
    </source>
</evidence>
<reference evidence="10" key="1">
    <citation type="submission" date="2017-05" db="EMBL/GenBank/DDBJ databases">
        <title>Improved OligoMM genomes.</title>
        <authorList>
            <person name="Garzetti D."/>
        </authorList>
    </citation>
    <scope>NUCLEOTIDE SEQUENCE [LARGE SCALE GENOMIC DNA]</scope>
    <source>
        <strain evidence="10">YL45</strain>
    </source>
</reference>
<dbReference type="EMBL" id="NHMP01000004">
    <property type="protein sequence ID" value="OXE47706.1"/>
    <property type="molecule type" value="Genomic_DNA"/>
</dbReference>
<comment type="cofactor">
    <cofactor evidence="7">
        <name>[4Fe-4S] cluster</name>
        <dbReference type="ChEBI" id="CHEBI:49883"/>
    </cofactor>
    <text evidence="7">Binds 4 [4Fe-4S] clusters per subunit.</text>
</comment>
<evidence type="ECO:0000256" key="2">
    <source>
        <dbReference type="ARBA" id="ARBA00022485"/>
    </source>
</evidence>
<feature type="binding site" evidence="7">
    <location>
        <position position="189"/>
    </location>
    <ligand>
        <name>[4Fe-4S] cluster</name>
        <dbReference type="ChEBI" id="CHEBI:49883"/>
        <label>3</label>
    </ligand>
</feature>
<keyword evidence="5 7" id="KW-0408">Iron</keyword>
<feature type="binding site" evidence="7">
    <location>
        <position position="182"/>
    </location>
    <ligand>
        <name>[4Fe-4S] cluster</name>
        <dbReference type="ChEBI" id="CHEBI:49883"/>
        <label>4</label>
    </ligand>
</feature>
<dbReference type="InterPro" id="IPR014603">
    <property type="entry name" value="Formate_DH_Fe-S_su"/>
</dbReference>
<evidence type="ECO:0000259" key="8">
    <source>
        <dbReference type="PROSITE" id="PS51379"/>
    </source>
</evidence>
<protein>
    <submittedName>
        <fullName evidence="9">4Fe-4S ferredoxin</fullName>
    </submittedName>
</protein>
<feature type="binding site" evidence="7">
    <location>
        <position position="179"/>
    </location>
    <ligand>
        <name>[4Fe-4S] cluster</name>
        <dbReference type="ChEBI" id="CHEBI:49883"/>
        <label>4</label>
    </ligand>
</feature>
<evidence type="ECO:0000256" key="3">
    <source>
        <dbReference type="ARBA" id="ARBA00022723"/>
    </source>
</evidence>
<feature type="binding site" evidence="7">
    <location>
        <position position="185"/>
    </location>
    <ligand>
        <name>[4Fe-4S] cluster</name>
        <dbReference type="ChEBI" id="CHEBI:49883"/>
        <label>4</label>
    </ligand>
</feature>
<feature type="binding site" evidence="7">
    <location>
        <position position="72"/>
    </location>
    <ligand>
        <name>[4Fe-4S] cluster</name>
        <dbReference type="ChEBI" id="CHEBI:49883"/>
        <label>1</label>
    </ligand>
</feature>
<feature type="binding site" evidence="7">
    <location>
        <position position="206"/>
    </location>
    <ligand>
        <name>[4Fe-4S] cluster</name>
        <dbReference type="ChEBI" id="CHEBI:49883"/>
        <label>2</label>
    </ligand>
</feature>
<feature type="binding site" evidence="7">
    <location>
        <position position="147"/>
    </location>
    <ligand>
        <name>[4Fe-4S] cluster</name>
        <dbReference type="ChEBI" id="CHEBI:49883"/>
        <label>3</label>
    </ligand>
</feature>
<dbReference type="SUPFAM" id="SSF54862">
    <property type="entry name" value="4Fe-4S ferredoxins"/>
    <property type="match status" value="1"/>
</dbReference>
<dbReference type="PANTHER" id="PTHR43545">
    <property type="entry name" value="FORMATE DEHYDROGENASE, NITRATE-INDUCIBLE, IRON-SULFUR SUBUNIT"/>
    <property type="match status" value="1"/>
</dbReference>
<evidence type="ECO:0000313" key="9">
    <source>
        <dbReference type="EMBL" id="OXE47706.1"/>
    </source>
</evidence>
<dbReference type="PIRSF" id="PIRSF036298">
    <property type="entry name" value="FDH_4Fe4S"/>
    <property type="match status" value="1"/>
</dbReference>
<feature type="binding site" evidence="7">
    <location>
        <position position="150"/>
    </location>
    <ligand>
        <name>[4Fe-4S] cluster</name>
        <dbReference type="ChEBI" id="CHEBI:49883"/>
        <label>3</label>
    </ligand>
</feature>
<feature type="binding site" evidence="7">
    <location>
        <position position="159"/>
    </location>
    <ligand>
        <name>[4Fe-4S] cluster</name>
        <dbReference type="ChEBI" id="CHEBI:49883"/>
        <label>4</label>
    </ligand>
</feature>
<dbReference type="GO" id="GO:0015944">
    <property type="term" value="P:formate oxidation"/>
    <property type="evidence" value="ECO:0007669"/>
    <property type="project" value="InterPro"/>
</dbReference>
<dbReference type="PROSITE" id="PS51379">
    <property type="entry name" value="4FE4S_FER_2"/>
    <property type="match status" value="3"/>
</dbReference>
<feature type="binding site" evidence="7">
    <location>
        <position position="155"/>
    </location>
    <ligand>
        <name>[4Fe-4S] cluster</name>
        <dbReference type="ChEBI" id="CHEBI:49883"/>
        <label>3</label>
    </ligand>
</feature>
<keyword evidence="3 7" id="KW-0479">Metal-binding</keyword>
<dbReference type="GO" id="GO:0045333">
    <property type="term" value="P:cellular respiration"/>
    <property type="evidence" value="ECO:0007669"/>
    <property type="project" value="InterPro"/>
</dbReference>
<gene>
    <name evidence="9" type="ORF">ADH67_07960</name>
</gene>
<feature type="domain" description="4Fe-4S ferredoxin-type" evidence="8">
    <location>
        <begin position="57"/>
        <end position="87"/>
    </location>
</feature>
<dbReference type="InterPro" id="IPR051555">
    <property type="entry name" value="FDH_Electron_Transfer_Unit"/>
</dbReference>
<dbReference type="GO" id="GO:0051539">
    <property type="term" value="F:4 iron, 4 sulfur cluster binding"/>
    <property type="evidence" value="ECO:0007669"/>
    <property type="project" value="UniProtKB-KW"/>
</dbReference>
<feature type="binding site" evidence="7">
    <location>
        <position position="69"/>
    </location>
    <ligand>
        <name>[4Fe-4S] cluster</name>
        <dbReference type="ChEBI" id="CHEBI:49883"/>
        <label>1</label>
    </ligand>
</feature>
<keyword evidence="10" id="KW-1185">Reference proteome</keyword>
<feature type="binding site" evidence="7">
    <location>
        <position position="225"/>
    </location>
    <ligand>
        <name>[4Fe-4S] cluster</name>
        <dbReference type="ChEBI" id="CHEBI:49883"/>
        <label>1</label>
    </ligand>
</feature>
<dbReference type="PROSITE" id="PS00198">
    <property type="entry name" value="4FE4S_FER_1"/>
    <property type="match status" value="1"/>
</dbReference>
<evidence type="ECO:0000313" key="10">
    <source>
        <dbReference type="Proteomes" id="UP000214610"/>
    </source>
</evidence>
<comment type="caution">
    <text evidence="9">The sequence shown here is derived from an EMBL/GenBank/DDBJ whole genome shotgun (WGS) entry which is preliminary data.</text>
</comment>
<dbReference type="InterPro" id="IPR017900">
    <property type="entry name" value="4Fe4S_Fe_S_CS"/>
</dbReference>
<dbReference type="CDD" id="cd10560">
    <property type="entry name" value="FDH-O_like"/>
    <property type="match status" value="1"/>
</dbReference>
<feature type="domain" description="4Fe-4S ferredoxin-type" evidence="8">
    <location>
        <begin position="170"/>
        <end position="199"/>
    </location>
</feature>
<dbReference type="InterPro" id="IPR017896">
    <property type="entry name" value="4Fe4S_Fe-S-bd"/>
</dbReference>